<protein>
    <submittedName>
        <fullName evidence="1">TIGR03089 family protein</fullName>
    </submittedName>
</protein>
<accession>A0A6G7YFL1</accession>
<proteinExistence type="predicted"/>
<organism evidence="1 2">
    <name type="scientific">Nocardioides piscis</name>
    <dbReference type="NCBI Taxonomy" id="2714938"/>
    <lineage>
        <taxon>Bacteria</taxon>
        <taxon>Bacillati</taxon>
        <taxon>Actinomycetota</taxon>
        <taxon>Actinomycetes</taxon>
        <taxon>Propionibacteriales</taxon>
        <taxon>Nocardioidaceae</taxon>
        <taxon>Nocardioides</taxon>
    </lineage>
</organism>
<dbReference type="RefSeq" id="WP_166317726.1">
    <property type="nucleotide sequence ID" value="NZ_CP049866.1"/>
</dbReference>
<dbReference type="AlphaFoldDB" id="A0A6G7YFL1"/>
<keyword evidence="2" id="KW-1185">Reference proteome</keyword>
<dbReference type="KEGG" id="npi:G7071_09210"/>
<dbReference type="InterPro" id="IPR017523">
    <property type="entry name" value="Rv3268"/>
</dbReference>
<sequence>MTTFPAVLARQLRGDSARPLITFYDHRTQERVELSVTTYANWVAKTAGLLVEEADLERGMRLRIDLPTHWLGPVFLGAAWTVGLVVTTDDDPDAVVCGPDSLAHWADRADDIPVLACSLLPLGVRFAEPLPPGVRDVGVEVWSQPDAFTAFDPPAGDDLALDADGEQSTQRELMEAAAAGSLLTDGGRLFSATNPASPPGVVTFTEPLARSGSLVLVRHLDPERSPSTYDAERATHRC</sequence>
<dbReference type="SUPFAM" id="SSF56801">
    <property type="entry name" value="Acetyl-CoA synthetase-like"/>
    <property type="match status" value="1"/>
</dbReference>
<evidence type="ECO:0000313" key="2">
    <source>
        <dbReference type="Proteomes" id="UP000502035"/>
    </source>
</evidence>
<evidence type="ECO:0000313" key="1">
    <source>
        <dbReference type="EMBL" id="QIK75595.1"/>
    </source>
</evidence>
<name>A0A6G7YFL1_9ACTN</name>
<dbReference type="NCBIfam" id="TIGR03089">
    <property type="entry name" value="TIGR03089 family protein"/>
    <property type="match status" value="1"/>
</dbReference>
<dbReference type="EMBL" id="CP049866">
    <property type="protein sequence ID" value="QIK75595.1"/>
    <property type="molecule type" value="Genomic_DNA"/>
</dbReference>
<gene>
    <name evidence="1" type="ORF">G7071_09210</name>
</gene>
<dbReference type="Proteomes" id="UP000502035">
    <property type="component" value="Chromosome"/>
</dbReference>
<reference evidence="1 2" key="1">
    <citation type="submission" date="2020-03" db="EMBL/GenBank/DDBJ databases">
        <title>Nocardioides sp. nov., isolated from fish.</title>
        <authorList>
            <person name="Hyun D.-W."/>
            <person name="Bae J.-W."/>
        </authorList>
    </citation>
    <scope>NUCLEOTIDE SEQUENCE [LARGE SCALE GENOMIC DNA]</scope>
    <source>
        <strain evidence="1 2">HDW12A</strain>
    </source>
</reference>